<evidence type="ECO:0000313" key="9">
    <source>
        <dbReference type="EMBL" id="MFC6181630.1"/>
    </source>
</evidence>
<dbReference type="PANTHER" id="PTHR39560">
    <property type="entry name" value="PROTEIN ADENYLYLTRANSFERASE FIC-RELATED"/>
    <property type="match status" value="1"/>
</dbReference>
<dbReference type="SUPFAM" id="SSF140931">
    <property type="entry name" value="Fic-like"/>
    <property type="match status" value="1"/>
</dbReference>
<evidence type="ECO:0000256" key="4">
    <source>
        <dbReference type="ARBA" id="ARBA00022840"/>
    </source>
</evidence>
<dbReference type="EC" id="2.7.7.108" evidence="5"/>
<protein>
    <recommendedName>
        <fullName evidence="5">protein adenylyltransferase</fullName>
        <ecNumber evidence="5">2.7.7.108</ecNumber>
    </recommendedName>
</protein>
<accession>A0ABW1S1A9</accession>
<sequence>MDKTTAWQDYLQPNGTLKNLLSITDAELLAQVEYRTTMARQTYLAERDFQLENGLTITGHDFEEVLQLHAYLFDGIYEWAGQFRTVDMMKGGSSFLEAQFLPTALGEINRDLERYQIVAAGDLVTTAEVLGKLISDFNFMHPFREGNGRTQRTWAQGLAFYKGFWFEITPDQPAYDA</sequence>
<feature type="domain" description="Fido" evidence="8">
    <location>
        <begin position="60"/>
        <end position="177"/>
    </location>
</feature>
<name>A0ABW1S1A9_9LACO</name>
<evidence type="ECO:0000256" key="7">
    <source>
        <dbReference type="ARBA" id="ARBA00048696"/>
    </source>
</evidence>
<dbReference type="PANTHER" id="PTHR39560:SF1">
    <property type="entry name" value="PROTEIN ADENYLYLTRANSFERASE FIC-RELATED"/>
    <property type="match status" value="1"/>
</dbReference>
<proteinExistence type="predicted"/>
<evidence type="ECO:0000256" key="5">
    <source>
        <dbReference type="ARBA" id="ARBA00034531"/>
    </source>
</evidence>
<dbReference type="RefSeq" id="WP_137628569.1">
    <property type="nucleotide sequence ID" value="NZ_BJDJ01000010.1"/>
</dbReference>
<comment type="catalytic activity">
    <reaction evidence="6">
        <text>L-threonyl-[protein] + ATP = 3-O-(5'-adenylyl)-L-threonyl-[protein] + diphosphate</text>
        <dbReference type="Rhea" id="RHEA:54292"/>
        <dbReference type="Rhea" id="RHEA-COMP:11060"/>
        <dbReference type="Rhea" id="RHEA-COMP:13847"/>
        <dbReference type="ChEBI" id="CHEBI:30013"/>
        <dbReference type="ChEBI" id="CHEBI:30616"/>
        <dbReference type="ChEBI" id="CHEBI:33019"/>
        <dbReference type="ChEBI" id="CHEBI:138113"/>
        <dbReference type="EC" id="2.7.7.108"/>
    </reaction>
</comment>
<evidence type="ECO:0000256" key="2">
    <source>
        <dbReference type="ARBA" id="ARBA00022695"/>
    </source>
</evidence>
<dbReference type="InterPro" id="IPR036597">
    <property type="entry name" value="Fido-like_dom_sf"/>
</dbReference>
<dbReference type="PROSITE" id="PS51459">
    <property type="entry name" value="FIDO"/>
    <property type="match status" value="1"/>
</dbReference>
<dbReference type="Gene3D" id="1.10.3290.10">
    <property type="entry name" value="Fido-like domain"/>
    <property type="match status" value="1"/>
</dbReference>
<reference evidence="10" key="1">
    <citation type="journal article" date="2019" name="Int. J. Syst. Evol. Microbiol.">
        <title>The Global Catalogue of Microorganisms (GCM) 10K type strain sequencing project: providing services to taxonomists for standard genome sequencing and annotation.</title>
        <authorList>
            <consortium name="The Broad Institute Genomics Platform"/>
            <consortium name="The Broad Institute Genome Sequencing Center for Infectious Disease"/>
            <person name="Wu L."/>
            <person name="Ma J."/>
        </authorList>
    </citation>
    <scope>NUCLEOTIDE SEQUENCE [LARGE SCALE GENOMIC DNA]</scope>
    <source>
        <strain evidence="10">CCM 8933</strain>
    </source>
</reference>
<dbReference type="Proteomes" id="UP001596282">
    <property type="component" value="Unassembled WGS sequence"/>
</dbReference>
<keyword evidence="2" id="KW-0548">Nucleotidyltransferase</keyword>
<evidence type="ECO:0000256" key="1">
    <source>
        <dbReference type="ARBA" id="ARBA00022679"/>
    </source>
</evidence>
<gene>
    <name evidence="9" type="ORF">ACFP5Y_10390</name>
</gene>
<dbReference type="EMBL" id="JBHSSC010000040">
    <property type="protein sequence ID" value="MFC6181630.1"/>
    <property type="molecule type" value="Genomic_DNA"/>
</dbReference>
<keyword evidence="1" id="KW-0808">Transferase</keyword>
<evidence type="ECO:0000256" key="6">
    <source>
        <dbReference type="ARBA" id="ARBA00047939"/>
    </source>
</evidence>
<comment type="caution">
    <text evidence="9">The sequence shown here is derived from an EMBL/GenBank/DDBJ whole genome shotgun (WGS) entry which is preliminary data.</text>
</comment>
<keyword evidence="4" id="KW-0067">ATP-binding</keyword>
<dbReference type="Pfam" id="PF02661">
    <property type="entry name" value="Fic"/>
    <property type="match status" value="1"/>
</dbReference>
<comment type="catalytic activity">
    <reaction evidence="7">
        <text>L-tyrosyl-[protein] + ATP = O-(5'-adenylyl)-L-tyrosyl-[protein] + diphosphate</text>
        <dbReference type="Rhea" id="RHEA:54288"/>
        <dbReference type="Rhea" id="RHEA-COMP:10136"/>
        <dbReference type="Rhea" id="RHEA-COMP:13846"/>
        <dbReference type="ChEBI" id="CHEBI:30616"/>
        <dbReference type="ChEBI" id="CHEBI:33019"/>
        <dbReference type="ChEBI" id="CHEBI:46858"/>
        <dbReference type="ChEBI" id="CHEBI:83624"/>
        <dbReference type="EC" id="2.7.7.108"/>
    </reaction>
</comment>
<dbReference type="InterPro" id="IPR003812">
    <property type="entry name" value="Fido"/>
</dbReference>
<keyword evidence="10" id="KW-1185">Reference proteome</keyword>
<evidence type="ECO:0000259" key="8">
    <source>
        <dbReference type="PROSITE" id="PS51459"/>
    </source>
</evidence>
<keyword evidence="3" id="KW-0547">Nucleotide-binding</keyword>
<evidence type="ECO:0000256" key="3">
    <source>
        <dbReference type="ARBA" id="ARBA00022741"/>
    </source>
</evidence>
<evidence type="ECO:0000313" key="10">
    <source>
        <dbReference type="Proteomes" id="UP001596282"/>
    </source>
</evidence>
<organism evidence="9 10">
    <name type="scientific">Lactiplantibacillus daowaiensis</name>
    <dbReference type="NCBI Taxonomy" id="2559918"/>
    <lineage>
        <taxon>Bacteria</taxon>
        <taxon>Bacillati</taxon>
        <taxon>Bacillota</taxon>
        <taxon>Bacilli</taxon>
        <taxon>Lactobacillales</taxon>
        <taxon>Lactobacillaceae</taxon>
        <taxon>Lactiplantibacillus</taxon>
    </lineage>
</organism>